<comment type="caution">
    <text evidence="7">The sequence shown here is derived from an EMBL/GenBank/DDBJ whole genome shotgun (WGS) entry which is preliminary data.</text>
</comment>
<keyword evidence="4" id="KW-0732">Signal</keyword>
<proteinExistence type="predicted"/>
<organism evidence="7 8">
    <name type="scientific">Qipengyuania oceanensis</name>
    <dbReference type="NCBI Taxonomy" id="1463597"/>
    <lineage>
        <taxon>Bacteria</taxon>
        <taxon>Pseudomonadati</taxon>
        <taxon>Pseudomonadota</taxon>
        <taxon>Alphaproteobacteria</taxon>
        <taxon>Sphingomonadales</taxon>
        <taxon>Erythrobacteraceae</taxon>
        <taxon>Qipengyuania</taxon>
    </lineage>
</organism>
<dbReference type="Pfam" id="PF02897">
    <property type="entry name" value="Peptidase_S9_N"/>
    <property type="match status" value="1"/>
</dbReference>
<dbReference type="InterPro" id="IPR029058">
    <property type="entry name" value="AB_hydrolase_fold"/>
</dbReference>
<evidence type="ECO:0000256" key="1">
    <source>
        <dbReference type="ARBA" id="ARBA00022670"/>
    </source>
</evidence>
<dbReference type="PRINTS" id="PR00862">
    <property type="entry name" value="PROLIGOPTASE"/>
</dbReference>
<dbReference type="InterPro" id="IPR023302">
    <property type="entry name" value="Pept_S9A_N"/>
</dbReference>
<feature type="domain" description="Peptidase S9 prolyl oligopeptidase catalytic" evidence="5">
    <location>
        <begin position="512"/>
        <end position="711"/>
    </location>
</feature>
<feature type="chain" id="PRO_5032938364" evidence="4">
    <location>
        <begin position="26"/>
        <end position="719"/>
    </location>
</feature>
<dbReference type="PANTHER" id="PTHR42881:SF13">
    <property type="entry name" value="PROLYL ENDOPEPTIDASE"/>
    <property type="match status" value="1"/>
</dbReference>
<dbReference type="PANTHER" id="PTHR42881">
    <property type="entry name" value="PROLYL ENDOPEPTIDASE"/>
    <property type="match status" value="1"/>
</dbReference>
<evidence type="ECO:0000256" key="3">
    <source>
        <dbReference type="ARBA" id="ARBA00022825"/>
    </source>
</evidence>
<sequence>MKTLLAQSSALTLAIAALAPLPLMAQTASTDTTGENMFEAENDPYIWLEEARDEKALAWVEDENNRTLAALATDPRFDELQAEALAILDAQDRVPYGSFYPDGIYNFWQDETNPKGLIRRTTMDSYRTDNPVWETVLDIDALAKAEGREWAYSGRTCLEPERTLCLLSLSDGGKDATVMREFDGKTGKFVEDGFDLPESIGSASWVDRDTLLVTRDFGEGTMSESGYPLTTRLLKRGQSLSDAPEVFRGEPTDLGAGSYVLRDSDGVEHARIAYRSIDFWNSANFVEHDGKWVQLDIPSKAGLAGIVGDRLLFSTDVDWTVGGITFPADSIVSVDLEDWKRDPNGVDYELVWAPGDRQTAQGVAVTSDALYVSVLDNVRGRVIRYERDGGKWRTKPLALPDNSTIGVISTADTSDELMINVTGFLEPSQLFYYDGSSDTLEVLKTSPARFDAAGASVVQQEATSRDGTKIPYFVVLPKGGLDKGPLPVRMTGYGGFQNANTPGYLGLTGKLWLERGGAYVLTNLRGGGEFGPSWHQNAIRENKQRTWDDFIAVAEDLQARGITTPGQLGITGGSQGGLLVGTAITQRPELFNAAVVWVPLFDMLRYPYIGRGASWIGEYGDPRIAEQRAWIEPYSPYQALLNGKDFPSPLFITSTADDRTHPSHGRKAAARLAEIGQPYYYFEDTVGGHSGGVDNAQRAKLQAIEFTYMMQRLMDKAEN</sequence>
<dbReference type="GO" id="GO:0070012">
    <property type="term" value="F:oligopeptidase activity"/>
    <property type="evidence" value="ECO:0007669"/>
    <property type="project" value="TreeGrafter"/>
</dbReference>
<dbReference type="EMBL" id="WTYN01000001">
    <property type="protein sequence ID" value="MXO62161.1"/>
    <property type="molecule type" value="Genomic_DNA"/>
</dbReference>
<reference evidence="7 8" key="1">
    <citation type="submission" date="2019-12" db="EMBL/GenBank/DDBJ databases">
        <title>Genomic-based taxomic classification of the family Erythrobacteraceae.</title>
        <authorList>
            <person name="Xu L."/>
        </authorList>
    </citation>
    <scope>NUCLEOTIDE SEQUENCE [LARGE SCALE GENOMIC DNA]</scope>
    <source>
        <strain evidence="7 8">MCCC 1A09965</strain>
    </source>
</reference>
<evidence type="ECO:0000256" key="2">
    <source>
        <dbReference type="ARBA" id="ARBA00022801"/>
    </source>
</evidence>
<dbReference type="Proteomes" id="UP000445582">
    <property type="component" value="Unassembled WGS sequence"/>
</dbReference>
<dbReference type="GO" id="GO:0005829">
    <property type="term" value="C:cytosol"/>
    <property type="evidence" value="ECO:0007669"/>
    <property type="project" value="TreeGrafter"/>
</dbReference>
<keyword evidence="8" id="KW-1185">Reference proteome</keyword>
<dbReference type="AlphaFoldDB" id="A0A844YDA9"/>
<keyword evidence="3" id="KW-0720">Serine protease</keyword>
<dbReference type="SUPFAM" id="SSF53474">
    <property type="entry name" value="alpha/beta-Hydrolases"/>
    <property type="match status" value="1"/>
</dbReference>
<feature type="domain" description="Peptidase S9A N-terminal" evidence="6">
    <location>
        <begin position="40"/>
        <end position="445"/>
    </location>
</feature>
<dbReference type="GO" id="GO:0004252">
    <property type="term" value="F:serine-type endopeptidase activity"/>
    <property type="evidence" value="ECO:0007669"/>
    <property type="project" value="InterPro"/>
</dbReference>
<dbReference type="SUPFAM" id="SSF50993">
    <property type="entry name" value="Peptidase/esterase 'gauge' domain"/>
    <property type="match status" value="1"/>
</dbReference>
<dbReference type="Pfam" id="PF00326">
    <property type="entry name" value="Peptidase_S9"/>
    <property type="match status" value="1"/>
</dbReference>
<dbReference type="RefSeq" id="WP_160671729.1">
    <property type="nucleotide sequence ID" value="NZ_WTYN01000001.1"/>
</dbReference>
<gene>
    <name evidence="7" type="ORF">GRI48_03960</name>
</gene>
<keyword evidence="2" id="KW-0378">Hydrolase</keyword>
<dbReference type="GO" id="GO:0006508">
    <property type="term" value="P:proteolysis"/>
    <property type="evidence" value="ECO:0007669"/>
    <property type="project" value="UniProtKB-KW"/>
</dbReference>
<feature type="signal peptide" evidence="4">
    <location>
        <begin position="1"/>
        <end position="25"/>
    </location>
</feature>
<dbReference type="OrthoDB" id="9801421at2"/>
<dbReference type="InterPro" id="IPR051167">
    <property type="entry name" value="Prolyl_oligopep/macrocyclase"/>
</dbReference>
<name>A0A844YDA9_9SPHN</name>
<accession>A0A844YDA9</accession>
<evidence type="ECO:0000259" key="5">
    <source>
        <dbReference type="Pfam" id="PF00326"/>
    </source>
</evidence>
<dbReference type="Gene3D" id="2.130.10.120">
    <property type="entry name" value="Prolyl oligopeptidase, N-terminal domain"/>
    <property type="match status" value="1"/>
</dbReference>
<dbReference type="InterPro" id="IPR002470">
    <property type="entry name" value="Peptidase_S9A"/>
</dbReference>
<evidence type="ECO:0000259" key="6">
    <source>
        <dbReference type="Pfam" id="PF02897"/>
    </source>
</evidence>
<evidence type="ECO:0000256" key="4">
    <source>
        <dbReference type="SAM" id="SignalP"/>
    </source>
</evidence>
<dbReference type="Gene3D" id="3.40.50.1820">
    <property type="entry name" value="alpha/beta hydrolase"/>
    <property type="match status" value="1"/>
</dbReference>
<evidence type="ECO:0000313" key="8">
    <source>
        <dbReference type="Proteomes" id="UP000445582"/>
    </source>
</evidence>
<protein>
    <submittedName>
        <fullName evidence="7">Prolyl oligopeptidase family serine peptidase</fullName>
    </submittedName>
</protein>
<dbReference type="InterPro" id="IPR001375">
    <property type="entry name" value="Peptidase_S9_cat"/>
</dbReference>
<keyword evidence="1" id="KW-0645">Protease</keyword>
<evidence type="ECO:0000313" key="7">
    <source>
        <dbReference type="EMBL" id="MXO62161.1"/>
    </source>
</evidence>